<keyword evidence="2" id="KW-1185">Reference proteome</keyword>
<proteinExistence type="predicted"/>
<dbReference type="EMBL" id="JARJCW010000014">
    <property type="protein sequence ID" value="KAJ7217258.1"/>
    <property type="molecule type" value="Genomic_DNA"/>
</dbReference>
<dbReference type="Proteomes" id="UP001219525">
    <property type="component" value="Unassembled WGS sequence"/>
</dbReference>
<organism evidence="1 2">
    <name type="scientific">Mycena pura</name>
    <dbReference type="NCBI Taxonomy" id="153505"/>
    <lineage>
        <taxon>Eukaryota</taxon>
        <taxon>Fungi</taxon>
        <taxon>Dikarya</taxon>
        <taxon>Basidiomycota</taxon>
        <taxon>Agaricomycotina</taxon>
        <taxon>Agaricomycetes</taxon>
        <taxon>Agaricomycetidae</taxon>
        <taxon>Agaricales</taxon>
        <taxon>Marasmiineae</taxon>
        <taxon>Mycenaceae</taxon>
        <taxon>Mycena</taxon>
    </lineage>
</organism>
<evidence type="ECO:0000313" key="1">
    <source>
        <dbReference type="EMBL" id="KAJ7217258.1"/>
    </source>
</evidence>
<dbReference type="AlphaFoldDB" id="A0AAD6VRC4"/>
<accession>A0AAD6VRC4</accession>
<sequence length="157" mass="17348">MAKMVPFAGYSMPLSYGDVGQASEIFNGILSNVVAWQSSGSGLLGLGAKLYEKNSYVTGCQGILRKFSDAPKTAIFFAPERPCGASSSLHPTWTNSQHTGIDSENIDLIEPLRRRAPLLLDGRERLEVEYEIFLPPFYVRRVIRFKFGVEQAVGSQD</sequence>
<gene>
    <name evidence="1" type="ORF">GGX14DRAFT_391063</name>
</gene>
<name>A0AAD6VRC4_9AGAR</name>
<evidence type="ECO:0000313" key="2">
    <source>
        <dbReference type="Proteomes" id="UP001219525"/>
    </source>
</evidence>
<comment type="caution">
    <text evidence="1">The sequence shown here is derived from an EMBL/GenBank/DDBJ whole genome shotgun (WGS) entry which is preliminary data.</text>
</comment>
<protein>
    <submittedName>
        <fullName evidence="1">Uncharacterized protein</fullName>
    </submittedName>
</protein>
<reference evidence="1" key="1">
    <citation type="submission" date="2023-03" db="EMBL/GenBank/DDBJ databases">
        <title>Massive genome expansion in bonnet fungi (Mycena s.s.) driven by repeated elements and novel gene families across ecological guilds.</title>
        <authorList>
            <consortium name="Lawrence Berkeley National Laboratory"/>
            <person name="Harder C.B."/>
            <person name="Miyauchi S."/>
            <person name="Viragh M."/>
            <person name="Kuo A."/>
            <person name="Thoen E."/>
            <person name="Andreopoulos B."/>
            <person name="Lu D."/>
            <person name="Skrede I."/>
            <person name="Drula E."/>
            <person name="Henrissat B."/>
            <person name="Morin E."/>
            <person name="Kohler A."/>
            <person name="Barry K."/>
            <person name="LaButti K."/>
            <person name="Morin E."/>
            <person name="Salamov A."/>
            <person name="Lipzen A."/>
            <person name="Mereny Z."/>
            <person name="Hegedus B."/>
            <person name="Baldrian P."/>
            <person name="Stursova M."/>
            <person name="Weitz H."/>
            <person name="Taylor A."/>
            <person name="Grigoriev I.V."/>
            <person name="Nagy L.G."/>
            <person name="Martin F."/>
            <person name="Kauserud H."/>
        </authorList>
    </citation>
    <scope>NUCLEOTIDE SEQUENCE</scope>
    <source>
        <strain evidence="1">9144</strain>
    </source>
</reference>